<dbReference type="Pfam" id="PF00564">
    <property type="entry name" value="PB1"/>
    <property type="match status" value="1"/>
</dbReference>
<dbReference type="PANTHER" id="PTHR15335">
    <property type="entry name" value="PROTEIN TFG"/>
    <property type="match status" value="1"/>
</dbReference>
<feature type="region of interest" description="Disordered" evidence="1">
    <location>
        <begin position="289"/>
        <end position="323"/>
    </location>
</feature>
<dbReference type="SMART" id="SM00666">
    <property type="entry name" value="PB1"/>
    <property type="match status" value="1"/>
</dbReference>
<dbReference type="AlphaFoldDB" id="A0A177WQB6"/>
<proteinExistence type="predicted"/>
<accession>A0A177WQB6</accession>
<dbReference type="Gene3D" id="3.10.20.90">
    <property type="entry name" value="Phosphatidylinositol 3-kinase Catalytic Subunit, Chain A, domain 1"/>
    <property type="match status" value="1"/>
</dbReference>
<dbReference type="VEuPathDB" id="FungiDB:BDEG_25400"/>
<dbReference type="GO" id="GO:0070971">
    <property type="term" value="C:endoplasmic reticulum exit site"/>
    <property type="evidence" value="ECO:0007669"/>
    <property type="project" value="TreeGrafter"/>
</dbReference>
<feature type="region of interest" description="Disordered" evidence="1">
    <location>
        <begin position="225"/>
        <end position="258"/>
    </location>
</feature>
<evidence type="ECO:0000313" key="4">
    <source>
        <dbReference type="Proteomes" id="UP000077115"/>
    </source>
</evidence>
<dbReference type="GO" id="GO:0048208">
    <property type="term" value="P:COPII vesicle coating"/>
    <property type="evidence" value="ECO:0007669"/>
    <property type="project" value="InterPro"/>
</dbReference>
<dbReference type="PANTHER" id="PTHR15335:SF7">
    <property type="entry name" value="PROTEIN TFG"/>
    <property type="match status" value="1"/>
</dbReference>
<feature type="compositionally biased region" description="Low complexity" evidence="1">
    <location>
        <begin position="232"/>
        <end position="251"/>
    </location>
</feature>
<dbReference type="SUPFAM" id="SSF54277">
    <property type="entry name" value="CAD &amp; PB1 domains"/>
    <property type="match status" value="1"/>
</dbReference>
<dbReference type="PROSITE" id="PS51745">
    <property type="entry name" value="PB1"/>
    <property type="match status" value="1"/>
</dbReference>
<dbReference type="OrthoDB" id="1594986at2759"/>
<dbReference type="Proteomes" id="UP000077115">
    <property type="component" value="Unassembled WGS sequence"/>
</dbReference>
<gene>
    <name evidence="3" type="ORF">BDEG_25400</name>
</gene>
<feature type="compositionally biased region" description="Low complexity" evidence="1">
    <location>
        <begin position="290"/>
        <end position="313"/>
    </location>
</feature>
<dbReference type="STRING" id="403673.A0A177WQB6"/>
<sequence length="323" mass="36172">MIVVKATVICKDNSTEIRRLPMSRLPGELTYDELCIMLHRLFKKHIPSIDNLVLKYADEDGDKVCLESDLDITHALSQNSVLRVHVFDKTKPSQSQDVVSSELETISSDQRRSLIDAVADLQVRIDGLTKVLAEQLGPAKGFDSDSTRLDGGVTGDKQQFKTSDIAEFLSPTLHTPSTIYSNPQRSSTIPRSASTSNTHPMQNQLSSITASPSQIQTLNIPQPQQLQQMHYPSSQIQQPPQQQQLQSSQQPVHVHHTGPQLQQLNYPQHYPVYTPGSYTSQQQYYSANGQSIQPSQQVSQQQTSHHLAQQHLPQPQPPFRNTQ</sequence>
<dbReference type="EMBL" id="DS022306">
    <property type="protein sequence ID" value="OAJ41864.1"/>
    <property type="molecule type" value="Genomic_DNA"/>
</dbReference>
<dbReference type="InterPro" id="IPR000270">
    <property type="entry name" value="PB1_dom"/>
</dbReference>
<feature type="region of interest" description="Disordered" evidence="1">
    <location>
        <begin position="174"/>
        <end position="208"/>
    </location>
</feature>
<evidence type="ECO:0000259" key="2">
    <source>
        <dbReference type="PROSITE" id="PS51745"/>
    </source>
</evidence>
<reference evidence="3 4" key="2">
    <citation type="submission" date="2016-05" db="EMBL/GenBank/DDBJ databases">
        <title>Lineage-specific infection strategies underlie the spectrum of fungal disease in amphibians.</title>
        <authorList>
            <person name="Cuomo C.A."/>
            <person name="Farrer R.A."/>
            <person name="James T."/>
            <person name="Longcore J."/>
            <person name="Birren B."/>
        </authorList>
    </citation>
    <scope>NUCLEOTIDE SEQUENCE [LARGE SCALE GENOMIC DNA]</scope>
    <source>
        <strain evidence="3 4">JEL423</strain>
    </source>
</reference>
<dbReference type="GO" id="GO:0042802">
    <property type="term" value="F:identical protein binding"/>
    <property type="evidence" value="ECO:0007669"/>
    <property type="project" value="InterPro"/>
</dbReference>
<dbReference type="eggNOG" id="ENOG502RAPE">
    <property type="taxonomic scope" value="Eukaryota"/>
</dbReference>
<reference evidence="3 4" key="1">
    <citation type="submission" date="2006-10" db="EMBL/GenBank/DDBJ databases">
        <title>The Genome Sequence of Batrachochytrium dendrobatidis JEL423.</title>
        <authorList>
            <consortium name="The Broad Institute Genome Sequencing Platform"/>
            <person name="Birren B."/>
            <person name="Lander E."/>
            <person name="Galagan J."/>
            <person name="Cuomo C."/>
            <person name="Devon K."/>
            <person name="Jaffe D."/>
            <person name="Butler J."/>
            <person name="Alvarez P."/>
            <person name="Gnerre S."/>
            <person name="Grabherr M."/>
            <person name="Kleber M."/>
            <person name="Mauceli E."/>
            <person name="Brockman W."/>
            <person name="Young S."/>
            <person name="LaButti K."/>
            <person name="Sykes S."/>
            <person name="DeCaprio D."/>
            <person name="Crawford M."/>
            <person name="Koehrsen M."/>
            <person name="Engels R."/>
            <person name="Montgomery P."/>
            <person name="Pearson M."/>
            <person name="Howarth C."/>
            <person name="Larson L."/>
            <person name="White J."/>
            <person name="O'Leary S."/>
            <person name="Kodira C."/>
            <person name="Zeng Q."/>
            <person name="Yandava C."/>
            <person name="Alvarado L."/>
            <person name="Longcore J."/>
            <person name="James T."/>
        </authorList>
    </citation>
    <scope>NUCLEOTIDE SEQUENCE [LARGE SCALE GENOMIC DNA]</scope>
    <source>
        <strain evidence="3 4">JEL423</strain>
    </source>
</reference>
<name>A0A177WQB6_BATDL</name>
<evidence type="ECO:0000256" key="1">
    <source>
        <dbReference type="SAM" id="MobiDB-lite"/>
    </source>
</evidence>
<dbReference type="InterPro" id="IPR053793">
    <property type="entry name" value="PB1-like"/>
</dbReference>
<feature type="domain" description="PB1" evidence="2">
    <location>
        <begin position="5"/>
        <end position="89"/>
    </location>
</feature>
<feature type="compositionally biased region" description="Pro residues" evidence="1">
    <location>
        <begin position="314"/>
        <end position="323"/>
    </location>
</feature>
<evidence type="ECO:0000313" key="3">
    <source>
        <dbReference type="EMBL" id="OAJ41864.1"/>
    </source>
</evidence>
<organism evidence="3 4">
    <name type="scientific">Batrachochytrium dendrobatidis (strain JEL423)</name>
    <dbReference type="NCBI Taxonomy" id="403673"/>
    <lineage>
        <taxon>Eukaryota</taxon>
        <taxon>Fungi</taxon>
        <taxon>Fungi incertae sedis</taxon>
        <taxon>Chytridiomycota</taxon>
        <taxon>Chytridiomycota incertae sedis</taxon>
        <taxon>Chytridiomycetes</taxon>
        <taxon>Rhizophydiales</taxon>
        <taxon>Rhizophydiales incertae sedis</taxon>
        <taxon>Batrachochytrium</taxon>
    </lineage>
</organism>
<protein>
    <recommendedName>
        <fullName evidence="2">PB1 domain-containing protein</fullName>
    </recommendedName>
</protein>
<dbReference type="InterPro" id="IPR033512">
    <property type="entry name" value="TFG"/>
</dbReference>